<dbReference type="WBParaSite" id="ACRNAN_scaffold4289.g25827.t1">
    <property type="protein sequence ID" value="ACRNAN_scaffold4289.g25827.t1"/>
    <property type="gene ID" value="ACRNAN_scaffold4289.g25827"/>
</dbReference>
<evidence type="ECO:0000256" key="1">
    <source>
        <dbReference type="SAM" id="MobiDB-lite"/>
    </source>
</evidence>
<reference evidence="3" key="1">
    <citation type="submission" date="2022-11" db="UniProtKB">
        <authorList>
            <consortium name="WormBaseParasite"/>
        </authorList>
    </citation>
    <scope>IDENTIFICATION</scope>
</reference>
<organism evidence="2 3">
    <name type="scientific">Acrobeloides nanus</name>
    <dbReference type="NCBI Taxonomy" id="290746"/>
    <lineage>
        <taxon>Eukaryota</taxon>
        <taxon>Metazoa</taxon>
        <taxon>Ecdysozoa</taxon>
        <taxon>Nematoda</taxon>
        <taxon>Chromadorea</taxon>
        <taxon>Rhabditida</taxon>
        <taxon>Tylenchina</taxon>
        <taxon>Cephalobomorpha</taxon>
        <taxon>Cephaloboidea</taxon>
        <taxon>Cephalobidae</taxon>
        <taxon>Acrobeloides</taxon>
    </lineage>
</organism>
<name>A0A914DWG2_9BILA</name>
<protein>
    <submittedName>
        <fullName evidence="3">Uncharacterized protein</fullName>
    </submittedName>
</protein>
<evidence type="ECO:0000313" key="2">
    <source>
        <dbReference type="Proteomes" id="UP000887540"/>
    </source>
</evidence>
<proteinExistence type="predicted"/>
<sequence length="68" mass="7860">MDDIDREQKKERLESDTRNKRQEGEIWNTFEAPDPHKEEPANWKEVSDAADKGFGYAKGGRGMPSHNE</sequence>
<accession>A0A914DWG2</accession>
<feature type="compositionally biased region" description="Basic and acidic residues" evidence="1">
    <location>
        <begin position="33"/>
        <end position="51"/>
    </location>
</feature>
<dbReference type="AlphaFoldDB" id="A0A914DWG2"/>
<keyword evidence="2" id="KW-1185">Reference proteome</keyword>
<feature type="compositionally biased region" description="Basic and acidic residues" evidence="1">
    <location>
        <begin position="1"/>
        <end position="24"/>
    </location>
</feature>
<dbReference type="Proteomes" id="UP000887540">
    <property type="component" value="Unplaced"/>
</dbReference>
<evidence type="ECO:0000313" key="3">
    <source>
        <dbReference type="WBParaSite" id="ACRNAN_scaffold4289.g25827.t1"/>
    </source>
</evidence>
<feature type="region of interest" description="Disordered" evidence="1">
    <location>
        <begin position="1"/>
        <end position="68"/>
    </location>
</feature>